<dbReference type="EMBL" id="JRGF01000002">
    <property type="protein sequence ID" value="KHE42762.1"/>
    <property type="molecule type" value="Genomic_DNA"/>
</dbReference>
<sequence>MGKSEMTYAEAMAEIEAILAKMNEANPDIDALAGQVRRAGELIRFCRGRLRKAEKEVAEALGEEEKEQ</sequence>
<keyword evidence="3" id="KW-0540">Nuclease</keyword>
<dbReference type="SUPFAM" id="SSF116842">
    <property type="entry name" value="XseB-like"/>
    <property type="match status" value="1"/>
</dbReference>
<keyword evidence="2" id="KW-0963">Cytoplasm</keyword>
<reference evidence="7 8" key="1">
    <citation type="submission" date="2014-09" db="EMBL/GenBank/DDBJ databases">
        <title>Alistipes sp. 627, sp. nov., a novel member of the family Rikenellaceae isolated from human faeces.</title>
        <authorList>
            <person name="Shkoporov A.N."/>
            <person name="Chaplin A.V."/>
            <person name="Motuzova O.V."/>
            <person name="Kafarskaia L.I."/>
            <person name="Khokhlova E.V."/>
            <person name="Efimov B.A."/>
        </authorList>
    </citation>
    <scope>NUCLEOTIDE SEQUENCE [LARGE SCALE GENOMIC DNA]</scope>
    <source>
        <strain evidence="7 8">627</strain>
    </source>
</reference>
<keyword evidence="5" id="KW-0269">Exonuclease</keyword>
<accession>A0ABR4YKW2</accession>
<keyword evidence="8" id="KW-1185">Reference proteome</keyword>
<evidence type="ECO:0000256" key="5">
    <source>
        <dbReference type="ARBA" id="ARBA00022839"/>
    </source>
</evidence>
<dbReference type="Proteomes" id="UP000030889">
    <property type="component" value="Unassembled WGS sequence"/>
</dbReference>
<evidence type="ECO:0000313" key="7">
    <source>
        <dbReference type="EMBL" id="KHE42762.1"/>
    </source>
</evidence>
<organism evidence="7 8">
    <name type="scientific">Alistipes inops</name>
    <dbReference type="NCBI Taxonomy" id="1501391"/>
    <lineage>
        <taxon>Bacteria</taxon>
        <taxon>Pseudomonadati</taxon>
        <taxon>Bacteroidota</taxon>
        <taxon>Bacteroidia</taxon>
        <taxon>Bacteroidales</taxon>
        <taxon>Rikenellaceae</taxon>
        <taxon>Alistipes</taxon>
    </lineage>
</organism>
<protein>
    <recommendedName>
        <fullName evidence="6">Exodeoxyribonuclease VII small subunit</fullName>
        <ecNumber evidence="6">3.1.11.6</ecNumber>
    </recommendedName>
</protein>
<proteinExistence type="inferred from homology"/>
<dbReference type="EC" id="3.1.11.6" evidence="6"/>
<dbReference type="NCBIfam" id="TIGR01280">
    <property type="entry name" value="xseB"/>
    <property type="match status" value="1"/>
</dbReference>
<evidence type="ECO:0000256" key="2">
    <source>
        <dbReference type="ARBA" id="ARBA00022490"/>
    </source>
</evidence>
<name>A0ABR4YKW2_9BACT</name>
<keyword evidence="4" id="KW-0378">Hydrolase</keyword>
<evidence type="ECO:0000256" key="3">
    <source>
        <dbReference type="ARBA" id="ARBA00022722"/>
    </source>
</evidence>
<evidence type="ECO:0000256" key="4">
    <source>
        <dbReference type="ARBA" id="ARBA00022801"/>
    </source>
</evidence>
<dbReference type="RefSeq" id="WP_035471667.1">
    <property type="nucleotide sequence ID" value="NZ_JRGF01000002.1"/>
</dbReference>
<dbReference type="InterPro" id="IPR037004">
    <property type="entry name" value="Exonuc_VII_ssu_sf"/>
</dbReference>
<evidence type="ECO:0000313" key="8">
    <source>
        <dbReference type="Proteomes" id="UP000030889"/>
    </source>
</evidence>
<comment type="caution">
    <text evidence="7">The sequence shown here is derived from an EMBL/GenBank/DDBJ whole genome shotgun (WGS) entry which is preliminary data.</text>
</comment>
<evidence type="ECO:0000256" key="6">
    <source>
        <dbReference type="NCBIfam" id="TIGR01280"/>
    </source>
</evidence>
<evidence type="ECO:0000256" key="1">
    <source>
        <dbReference type="ARBA" id="ARBA00009998"/>
    </source>
</evidence>
<dbReference type="Gene3D" id="1.10.287.1040">
    <property type="entry name" value="Exonuclease VII, small subunit"/>
    <property type="match status" value="1"/>
</dbReference>
<gene>
    <name evidence="7" type="ORF">LG35_01760</name>
</gene>
<comment type="similarity">
    <text evidence="1">Belongs to the XseB family.</text>
</comment>
<dbReference type="InterPro" id="IPR003761">
    <property type="entry name" value="Exonuc_VII_S"/>
</dbReference>
<dbReference type="Pfam" id="PF02609">
    <property type="entry name" value="Exonuc_VII_S"/>
    <property type="match status" value="1"/>
</dbReference>